<evidence type="ECO:0000313" key="9">
    <source>
        <dbReference type="EMBL" id="MBA0089078.1"/>
    </source>
</evidence>
<keyword evidence="5" id="KW-0479">Metal-binding</keyword>
<dbReference type="GO" id="GO:0003824">
    <property type="term" value="F:catalytic activity"/>
    <property type="evidence" value="ECO:0007669"/>
    <property type="project" value="InterPro"/>
</dbReference>
<dbReference type="Proteomes" id="UP000567293">
    <property type="component" value="Unassembled WGS sequence"/>
</dbReference>
<dbReference type="InterPro" id="IPR023404">
    <property type="entry name" value="rSAM_horseshoe"/>
</dbReference>
<sequence length="432" mass="49918">YWDENLLDGRPPFEPMPELVGITVHLTFAERAFELARWYRIRGSKAVLGGLHVLSCPDECAPHADALAVGDGVQLWPRILADAERGSLQSRYFAAYENDYRTDPAPRRDILPRKSFLTTTSLIATRGCHNRCGFCYLSTDGLRMPYRMREPAQVAAEFEDDGQPYAVFIDNNLGSRPEYLRALCEALRPLKRIWSAAVSIDVTDDSSLVRSMALAGCTGVFVGFESLADQNLTEARKRTPKTAEYARRVGIFHDHGIQVNGSFVLGFDHDRKDVFDRTAEWVEYNRLECATFHILTPYPATPLFRKMEAEGRLLHRDWSRYDTAHAVFRPKHMSAEELEQGYAWIYQRLFSYRSIWRRRPEDWRALAPYLAMSYLYKRSNRLWHLLIRHDLVHAVWWPLVELTRIRHLRFRERLARTETPSARPGNVVAAGV</sequence>
<dbReference type="InterPro" id="IPR006638">
    <property type="entry name" value="Elp3/MiaA/NifB-like_rSAM"/>
</dbReference>
<evidence type="ECO:0000256" key="5">
    <source>
        <dbReference type="ARBA" id="ARBA00022723"/>
    </source>
</evidence>
<name>A0A7V8NX56_9BACT</name>
<dbReference type="AlphaFoldDB" id="A0A7V8NX56"/>
<keyword evidence="10" id="KW-1185">Reference proteome</keyword>
<evidence type="ECO:0000259" key="8">
    <source>
        <dbReference type="PROSITE" id="PS51918"/>
    </source>
</evidence>
<dbReference type="InterPro" id="IPR051198">
    <property type="entry name" value="BchE-like"/>
</dbReference>
<gene>
    <name evidence="9" type="ORF">HRJ53_29155</name>
</gene>
<dbReference type="Pfam" id="PF13282">
    <property type="entry name" value="DUF4070"/>
    <property type="match status" value="1"/>
</dbReference>
<dbReference type="GO" id="GO:0051539">
    <property type="term" value="F:4 iron, 4 sulfur cluster binding"/>
    <property type="evidence" value="ECO:0007669"/>
    <property type="project" value="UniProtKB-KW"/>
</dbReference>
<dbReference type="InterPro" id="IPR025274">
    <property type="entry name" value="DUF4070"/>
</dbReference>
<dbReference type="PROSITE" id="PS51918">
    <property type="entry name" value="RADICAL_SAM"/>
    <property type="match status" value="1"/>
</dbReference>
<evidence type="ECO:0000256" key="4">
    <source>
        <dbReference type="ARBA" id="ARBA00022691"/>
    </source>
</evidence>
<protein>
    <submittedName>
        <fullName evidence="9">B12-binding domain-containing radical SAM protein</fullName>
    </submittedName>
</protein>
<dbReference type="Gene3D" id="3.80.30.20">
    <property type="entry name" value="tm_1862 like domain"/>
    <property type="match status" value="1"/>
</dbReference>
<keyword evidence="2" id="KW-0489">Methyltransferase</keyword>
<keyword evidence="3" id="KW-0808">Transferase</keyword>
<proteinExistence type="predicted"/>
<dbReference type="EMBL" id="JACDQQ010002825">
    <property type="protein sequence ID" value="MBA0089078.1"/>
    <property type="molecule type" value="Genomic_DNA"/>
</dbReference>
<dbReference type="SMART" id="SM00729">
    <property type="entry name" value="Elp3"/>
    <property type="match status" value="1"/>
</dbReference>
<evidence type="ECO:0000313" key="10">
    <source>
        <dbReference type="Proteomes" id="UP000567293"/>
    </source>
</evidence>
<dbReference type="SFLD" id="SFLDG01082">
    <property type="entry name" value="B12-binding_domain_containing"/>
    <property type="match status" value="1"/>
</dbReference>
<accession>A0A7V8NX56</accession>
<feature type="domain" description="Radical SAM core" evidence="8">
    <location>
        <begin position="114"/>
        <end position="331"/>
    </location>
</feature>
<dbReference type="CDD" id="cd01335">
    <property type="entry name" value="Radical_SAM"/>
    <property type="match status" value="1"/>
</dbReference>
<feature type="non-terminal residue" evidence="9">
    <location>
        <position position="1"/>
    </location>
</feature>
<evidence type="ECO:0000256" key="1">
    <source>
        <dbReference type="ARBA" id="ARBA00001966"/>
    </source>
</evidence>
<evidence type="ECO:0000256" key="3">
    <source>
        <dbReference type="ARBA" id="ARBA00022679"/>
    </source>
</evidence>
<dbReference type="SFLD" id="SFLDG01123">
    <property type="entry name" value="methyltransferase_(Class_B)"/>
    <property type="match status" value="1"/>
</dbReference>
<dbReference type="Pfam" id="PF04055">
    <property type="entry name" value="Radical_SAM"/>
    <property type="match status" value="1"/>
</dbReference>
<comment type="caution">
    <text evidence="9">The sequence shown here is derived from an EMBL/GenBank/DDBJ whole genome shotgun (WGS) entry which is preliminary data.</text>
</comment>
<dbReference type="PANTHER" id="PTHR43409">
    <property type="entry name" value="ANAEROBIC MAGNESIUM-PROTOPORPHYRIN IX MONOMETHYL ESTER CYCLASE-RELATED"/>
    <property type="match status" value="1"/>
</dbReference>
<dbReference type="GO" id="GO:0005829">
    <property type="term" value="C:cytosol"/>
    <property type="evidence" value="ECO:0007669"/>
    <property type="project" value="TreeGrafter"/>
</dbReference>
<dbReference type="InterPro" id="IPR034466">
    <property type="entry name" value="Methyltransferase_Class_B"/>
</dbReference>
<keyword evidence="7" id="KW-0411">Iron-sulfur</keyword>
<evidence type="ECO:0000256" key="2">
    <source>
        <dbReference type="ARBA" id="ARBA00022603"/>
    </source>
</evidence>
<organism evidence="9 10">
    <name type="scientific">Candidatus Acidiferrum panamense</name>
    <dbReference type="NCBI Taxonomy" id="2741543"/>
    <lineage>
        <taxon>Bacteria</taxon>
        <taxon>Pseudomonadati</taxon>
        <taxon>Acidobacteriota</taxon>
        <taxon>Terriglobia</taxon>
        <taxon>Candidatus Acidiferrales</taxon>
        <taxon>Candidatus Acidiferrum</taxon>
    </lineage>
</organism>
<dbReference type="PANTHER" id="PTHR43409:SF7">
    <property type="entry name" value="BLL1977 PROTEIN"/>
    <property type="match status" value="1"/>
</dbReference>
<evidence type="ECO:0000256" key="7">
    <source>
        <dbReference type="ARBA" id="ARBA00023014"/>
    </source>
</evidence>
<dbReference type="SFLD" id="SFLDS00029">
    <property type="entry name" value="Radical_SAM"/>
    <property type="match status" value="1"/>
</dbReference>
<dbReference type="SUPFAM" id="SSF102114">
    <property type="entry name" value="Radical SAM enzymes"/>
    <property type="match status" value="1"/>
</dbReference>
<reference evidence="9" key="1">
    <citation type="submission" date="2020-06" db="EMBL/GenBank/DDBJ databases">
        <title>Legume-microbial interactions unlock mineral nutrients during tropical forest succession.</title>
        <authorList>
            <person name="Epihov D.Z."/>
        </authorList>
    </citation>
    <scope>NUCLEOTIDE SEQUENCE [LARGE SCALE GENOMIC DNA]</scope>
    <source>
        <strain evidence="9">Pan2503</strain>
    </source>
</reference>
<dbReference type="GO" id="GO:0046872">
    <property type="term" value="F:metal ion binding"/>
    <property type="evidence" value="ECO:0007669"/>
    <property type="project" value="UniProtKB-KW"/>
</dbReference>
<dbReference type="InterPro" id="IPR058240">
    <property type="entry name" value="rSAM_sf"/>
</dbReference>
<keyword evidence="6" id="KW-0408">Iron</keyword>
<evidence type="ECO:0000256" key="6">
    <source>
        <dbReference type="ARBA" id="ARBA00023004"/>
    </source>
</evidence>
<dbReference type="InterPro" id="IPR007197">
    <property type="entry name" value="rSAM"/>
</dbReference>
<dbReference type="Gene3D" id="3.40.50.280">
    <property type="entry name" value="Cobalamin-binding domain"/>
    <property type="match status" value="1"/>
</dbReference>
<comment type="cofactor">
    <cofactor evidence="1">
        <name>[4Fe-4S] cluster</name>
        <dbReference type="ChEBI" id="CHEBI:49883"/>
    </cofactor>
</comment>
<keyword evidence="4" id="KW-0949">S-adenosyl-L-methionine</keyword>